<protein>
    <submittedName>
        <fullName evidence="1">Uncharacterized protein</fullName>
    </submittedName>
</protein>
<comment type="caution">
    <text evidence="1">The sequence shown here is derived from an EMBL/GenBank/DDBJ whole genome shotgun (WGS) entry which is preliminary data.</text>
</comment>
<dbReference type="EMBL" id="CABO01000012">
    <property type="protein sequence ID" value="CBI00989.1"/>
    <property type="molecule type" value="Genomic_DNA"/>
</dbReference>
<accession>E6Q1C9</accession>
<organism evidence="1">
    <name type="scientific">mine drainage metagenome</name>
    <dbReference type="NCBI Taxonomy" id="410659"/>
    <lineage>
        <taxon>unclassified sequences</taxon>
        <taxon>metagenomes</taxon>
        <taxon>ecological metagenomes</taxon>
    </lineage>
</organism>
<gene>
    <name evidence="1" type="ORF">CARN4_0340</name>
</gene>
<sequence>MNKNNFMDDFWDEYSMFHDAKLRSFSVASPSRVLNLELMLPVYKPDGHVDKYLKCMFLFENVNHVSITSERPTCESSSYAFPADATVDSFFVDAYEANGGGLGDLYTLRGIYGWAMEFLATGFRRTVADFQ</sequence>
<dbReference type="AlphaFoldDB" id="E6Q1C9"/>
<name>E6Q1C9_9ZZZZ</name>
<evidence type="ECO:0000313" key="1">
    <source>
        <dbReference type="EMBL" id="CBI00989.1"/>
    </source>
</evidence>
<reference evidence="1" key="1">
    <citation type="submission" date="2009-10" db="EMBL/GenBank/DDBJ databases">
        <title>Diversity of trophic interactions inside an arsenic-rich microbial ecosystem.</title>
        <authorList>
            <person name="Bertin P.N."/>
            <person name="Heinrich-Salmeron A."/>
            <person name="Pelletier E."/>
            <person name="Goulhen-Chollet F."/>
            <person name="Arsene-Ploetze F."/>
            <person name="Gallien S."/>
            <person name="Calteau A."/>
            <person name="Vallenet D."/>
            <person name="Casiot C."/>
            <person name="Chane-Woon-Ming B."/>
            <person name="Giloteaux L."/>
            <person name="Barakat M."/>
            <person name="Bonnefoy V."/>
            <person name="Bruneel O."/>
            <person name="Chandler M."/>
            <person name="Cleiss J."/>
            <person name="Duran R."/>
            <person name="Elbaz-Poulichet F."/>
            <person name="Fonknechten N."/>
            <person name="Lauga B."/>
            <person name="Mornico D."/>
            <person name="Ortet P."/>
            <person name="Schaeffer C."/>
            <person name="Siguier P."/>
            <person name="Alexander Thil Smith A."/>
            <person name="Van Dorsselaer A."/>
            <person name="Weissenbach J."/>
            <person name="Medigue C."/>
            <person name="Le Paslier D."/>
        </authorList>
    </citation>
    <scope>NUCLEOTIDE SEQUENCE</scope>
</reference>
<proteinExistence type="predicted"/>